<feature type="region of interest" description="Disordered" evidence="1">
    <location>
        <begin position="1"/>
        <end position="20"/>
    </location>
</feature>
<organism evidence="2 3">
    <name type="scientific">Pseudomonas chlororaphis</name>
    <dbReference type="NCBI Taxonomy" id="587753"/>
    <lineage>
        <taxon>Bacteria</taxon>
        <taxon>Pseudomonadati</taxon>
        <taxon>Pseudomonadota</taxon>
        <taxon>Gammaproteobacteria</taxon>
        <taxon>Pseudomonadales</taxon>
        <taxon>Pseudomonadaceae</taxon>
        <taxon>Pseudomonas</taxon>
    </lineage>
</organism>
<dbReference type="AlphaFoldDB" id="A0A0G3GSB3"/>
<dbReference type="Proteomes" id="UP000035212">
    <property type="component" value="Chromosome"/>
</dbReference>
<reference evidence="3" key="2">
    <citation type="submission" date="2015-03" db="EMBL/GenBank/DDBJ databases">
        <authorList>
            <person name="Deng P."/>
            <person name="Lu S."/>
        </authorList>
    </citation>
    <scope>NUCLEOTIDE SEQUENCE [LARGE SCALE GENOMIC DNA]</scope>
    <source>
        <strain evidence="3">UFB2</strain>
    </source>
</reference>
<dbReference type="EMBL" id="CP011020">
    <property type="protein sequence ID" value="AKK01667.1"/>
    <property type="molecule type" value="Genomic_DNA"/>
</dbReference>
<proteinExistence type="predicted"/>
<gene>
    <name evidence="2" type="ORF">VM99_01660</name>
</gene>
<dbReference type="Gene3D" id="3.90.70.80">
    <property type="match status" value="1"/>
</dbReference>
<evidence type="ECO:0000256" key="1">
    <source>
        <dbReference type="SAM" id="MobiDB-lite"/>
    </source>
</evidence>
<evidence type="ECO:0000313" key="3">
    <source>
        <dbReference type="Proteomes" id="UP000035212"/>
    </source>
</evidence>
<dbReference type="PATRIC" id="fig|587753.11.peg.342"/>
<evidence type="ECO:0000313" key="2">
    <source>
        <dbReference type="EMBL" id="AKK01667.1"/>
    </source>
</evidence>
<sequence length="603" mass="68030">MRFTPGQVESGYPTGTHPLRSDTDVVLIRTGENHYSLRLAGDTDVTFDPDGNCFFNAVARGLNEGQSPQTFSMQRLRNETAAYIERHPEMGQYLVAPPTGLQQALADNARSLEHLMGKAAVFDVSQIVYGTGNPHNLFQPLVNFLKLYADDVARRTLNNAWNADLPPEVLRHIGSYLSPRAPGRPILSSVPYYTQTDQALRTFFEDTLLPPIERAAIVELLNNEYLMFSQDVVHIMLEYGIKARELTDHHPRNSLAYVRYDEALHGHLNEMQLDEALNGAYLVDSEDLKKAKRRYEQETGNLMDDDADLLEQHIYYDRADDLVDLLTVALERFPVLQARANILLKSPVIASNLGGLFPVSLLSQWIRTPSISNTRLHLIGDYASGHYDELTRYGAIDINWMRPFDDWNLHSLFTHRQALLDFFGFLQEVRYFKDSDLSAVARLFAMPGQPLSNSRVAILFNRPNLWVSIRSMRGITRDGARAIWHDLIGPQFSDDNIRFALGRPGSLDSESALTGALIDSLVNDEGRAHRLILGAYAMTERQAQYFLYNFDFSASLAGHSRLDFASYVSAHGAIPQWAWPYARSGVTPEVLKPFLATRKPPES</sequence>
<accession>A0A0G3GSB3</accession>
<reference evidence="2 3" key="1">
    <citation type="journal article" date="2015" name="Stand. Genomic Sci.">
        <title>Complete genome of Pseudomonas chlororaphis strain UFB2, a soil bacterium with antibacterial activity against bacterial canker pathogen of tomato.</title>
        <authorList>
            <person name="Deng P."/>
            <person name="Wang X."/>
            <person name="Baird S.M."/>
            <person name="Lu S.E."/>
        </authorList>
    </citation>
    <scope>NUCLEOTIDE SEQUENCE [LARGE SCALE GENOMIC DNA]</scope>
    <source>
        <strain evidence="2 3">UFB2</strain>
    </source>
</reference>
<evidence type="ECO:0008006" key="4">
    <source>
        <dbReference type="Google" id="ProtNLM"/>
    </source>
</evidence>
<name>A0A0G3GSB3_9PSED</name>
<protein>
    <recommendedName>
        <fullName evidence="4">OTU domain-containing protein</fullName>
    </recommendedName>
</protein>